<dbReference type="eggNOG" id="COG2730">
    <property type="taxonomic scope" value="Bacteria"/>
</dbReference>
<dbReference type="InterPro" id="IPR017853">
    <property type="entry name" value="GH"/>
</dbReference>
<dbReference type="GO" id="GO:0008810">
    <property type="term" value="F:cellulase activity"/>
    <property type="evidence" value="ECO:0007669"/>
    <property type="project" value="UniProtKB-EC"/>
</dbReference>
<dbReference type="Proteomes" id="UP000009309">
    <property type="component" value="Unassembled WGS sequence"/>
</dbReference>
<gene>
    <name evidence="9" type="ORF">BN8_02525</name>
</gene>
<dbReference type="RefSeq" id="WP_009282012.1">
    <property type="nucleotide sequence ID" value="NZ_CAIT01000006.1"/>
</dbReference>
<evidence type="ECO:0000256" key="6">
    <source>
        <dbReference type="ARBA" id="ARBA00023326"/>
    </source>
</evidence>
<organism evidence="9 10">
    <name type="scientific">Fibrisoma limi BUZ 3</name>
    <dbReference type="NCBI Taxonomy" id="1185876"/>
    <lineage>
        <taxon>Bacteria</taxon>
        <taxon>Pseudomonadati</taxon>
        <taxon>Bacteroidota</taxon>
        <taxon>Cytophagia</taxon>
        <taxon>Cytophagales</taxon>
        <taxon>Spirosomataceae</taxon>
        <taxon>Fibrisoma</taxon>
    </lineage>
</organism>
<keyword evidence="4" id="KW-0119">Carbohydrate metabolism</keyword>
<evidence type="ECO:0000256" key="7">
    <source>
        <dbReference type="RuleBase" id="RU361153"/>
    </source>
</evidence>
<dbReference type="PANTHER" id="PTHR31297:SF41">
    <property type="entry name" value="ENDOGLUCANASE, PUTATIVE (AFU_ORTHOLOGUE AFUA_5G01830)-RELATED"/>
    <property type="match status" value="1"/>
</dbReference>
<accession>I2GHQ5</accession>
<dbReference type="OrthoDB" id="9800955at2"/>
<evidence type="ECO:0000256" key="4">
    <source>
        <dbReference type="ARBA" id="ARBA00023277"/>
    </source>
</evidence>
<keyword evidence="2 7" id="KW-0378">Hydrolase</keyword>
<evidence type="ECO:0000313" key="9">
    <source>
        <dbReference type="EMBL" id="CCH53430.1"/>
    </source>
</evidence>
<dbReference type="Pfam" id="PF00150">
    <property type="entry name" value="Cellulase"/>
    <property type="match status" value="1"/>
</dbReference>
<proteinExistence type="inferred from homology"/>
<dbReference type="InterPro" id="IPR001547">
    <property type="entry name" value="Glyco_hydro_5"/>
</dbReference>
<evidence type="ECO:0000313" key="10">
    <source>
        <dbReference type="Proteomes" id="UP000009309"/>
    </source>
</evidence>
<dbReference type="SUPFAM" id="SSF51445">
    <property type="entry name" value="(Trans)glycosidases"/>
    <property type="match status" value="1"/>
</dbReference>
<feature type="domain" description="Glycoside hydrolase family 5" evidence="8">
    <location>
        <begin position="58"/>
        <end position="316"/>
    </location>
</feature>
<sequence length="348" mass="40037">MKQYALLCLFATLPLLVKSQQTLREVPASRYEQLKNGINIDNWLVRNKTTGVLAPTQYTESDLKLIRQAGFRHVRFPIRSVLMDEQHPETLNRQDMDSIKAVLNLMLKNGLAVVFNPVHPAREYTARLEADTAMQTAFIRFWTALAREVSTYDPERLFIEPMNEPFFKSQAVWDTFNGRLLRAIRRVAPTHTLVVTPVKGNQDVADMQPVDDRNVVYSTHCYSPFGFTHQGAPWLRYTLPTGQHYPTSQWTIDFIRKDFFDRVLAWAKTNQVRLYLGEYGVLNTADYNDRVAWLTDLGTIIRENQLASALWCYGRASVSPSFSTLEKNDAPASERKFDDKLLNALQLK</sequence>
<comment type="caution">
    <text evidence="9">The sequence shown here is derived from an EMBL/GenBank/DDBJ whole genome shotgun (WGS) entry which is preliminary data.</text>
</comment>
<dbReference type="Gene3D" id="3.20.20.80">
    <property type="entry name" value="Glycosidases"/>
    <property type="match status" value="1"/>
</dbReference>
<dbReference type="STRING" id="1185876.BN8_02525"/>
<dbReference type="GO" id="GO:0005576">
    <property type="term" value="C:extracellular region"/>
    <property type="evidence" value="ECO:0007669"/>
    <property type="project" value="TreeGrafter"/>
</dbReference>
<dbReference type="EMBL" id="CAIT01000006">
    <property type="protein sequence ID" value="CCH53430.1"/>
    <property type="molecule type" value="Genomic_DNA"/>
</dbReference>
<dbReference type="InterPro" id="IPR050386">
    <property type="entry name" value="Glycosyl_hydrolase_5"/>
</dbReference>
<reference evidence="9 10" key="1">
    <citation type="journal article" date="2012" name="J. Bacteriol.">
        <title>Genome Sequence of the Filamentous Bacterium Fibrisoma limi BUZ 3T.</title>
        <authorList>
            <person name="Filippini M."/>
            <person name="Qi W."/>
            <person name="Jaenicke S."/>
            <person name="Goesmann A."/>
            <person name="Smits T.H."/>
            <person name="Bagheri H.C."/>
        </authorList>
    </citation>
    <scope>NUCLEOTIDE SEQUENCE [LARGE SCALE GENOMIC DNA]</scope>
    <source>
        <strain evidence="10">BUZ 3T</strain>
    </source>
</reference>
<evidence type="ECO:0000259" key="8">
    <source>
        <dbReference type="Pfam" id="PF00150"/>
    </source>
</evidence>
<dbReference type="GO" id="GO:0008422">
    <property type="term" value="F:beta-glucosidase activity"/>
    <property type="evidence" value="ECO:0007669"/>
    <property type="project" value="TreeGrafter"/>
</dbReference>
<keyword evidence="3" id="KW-0136">Cellulose degradation</keyword>
<protein>
    <submittedName>
        <fullName evidence="9">Endoglucanase</fullName>
        <ecNumber evidence="9">3.2.1.4</ecNumber>
    </submittedName>
</protein>
<evidence type="ECO:0000256" key="5">
    <source>
        <dbReference type="ARBA" id="ARBA00023295"/>
    </source>
</evidence>
<evidence type="ECO:0000256" key="2">
    <source>
        <dbReference type="ARBA" id="ARBA00022801"/>
    </source>
</evidence>
<evidence type="ECO:0000256" key="3">
    <source>
        <dbReference type="ARBA" id="ARBA00023001"/>
    </source>
</evidence>
<dbReference type="GO" id="GO:0009986">
    <property type="term" value="C:cell surface"/>
    <property type="evidence" value="ECO:0007669"/>
    <property type="project" value="TreeGrafter"/>
</dbReference>
<evidence type="ECO:0000256" key="1">
    <source>
        <dbReference type="ARBA" id="ARBA00005641"/>
    </source>
</evidence>
<dbReference type="GO" id="GO:0030245">
    <property type="term" value="P:cellulose catabolic process"/>
    <property type="evidence" value="ECO:0007669"/>
    <property type="project" value="UniProtKB-KW"/>
</dbReference>
<comment type="similarity">
    <text evidence="1 7">Belongs to the glycosyl hydrolase 5 (cellulase A) family.</text>
</comment>
<dbReference type="EC" id="3.2.1.4" evidence="9"/>
<name>I2GHQ5_9BACT</name>
<keyword evidence="6" id="KW-0624">Polysaccharide degradation</keyword>
<dbReference type="AlphaFoldDB" id="I2GHQ5"/>
<keyword evidence="5 7" id="KW-0326">Glycosidase</keyword>
<keyword evidence="10" id="KW-1185">Reference proteome</keyword>
<dbReference type="PANTHER" id="PTHR31297">
    <property type="entry name" value="GLUCAN ENDO-1,6-BETA-GLUCOSIDASE B"/>
    <property type="match status" value="1"/>
</dbReference>